<evidence type="ECO:0000256" key="7">
    <source>
        <dbReference type="SAM" id="Phobius"/>
    </source>
</evidence>
<evidence type="ECO:0000256" key="4">
    <source>
        <dbReference type="ARBA" id="ARBA00022989"/>
    </source>
</evidence>
<comment type="similarity">
    <text evidence="2">Belongs to the SLC13A/DASS transporter (TC 2.A.47) family. NADC subfamily.</text>
</comment>
<comment type="subcellular location">
    <subcellularLocation>
        <location evidence="1">Membrane</location>
        <topology evidence="1">Multi-pass membrane protein</topology>
    </subcellularLocation>
</comment>
<keyword evidence="5 7" id="KW-0472">Membrane</keyword>
<comment type="caution">
    <text evidence="8">The sequence shown here is derived from an EMBL/GenBank/DDBJ whole genome shotgun (WGS) entry which is preliminary data.</text>
</comment>
<gene>
    <name evidence="8" type="ORF">WMY93_008085</name>
</gene>
<feature type="transmembrane region" description="Helical" evidence="7">
    <location>
        <begin position="334"/>
        <end position="353"/>
    </location>
</feature>
<feature type="transmembrane region" description="Helical" evidence="7">
    <location>
        <begin position="12"/>
        <end position="29"/>
    </location>
</feature>
<dbReference type="GO" id="GO:0015141">
    <property type="term" value="F:succinate transmembrane transporter activity"/>
    <property type="evidence" value="ECO:0007669"/>
    <property type="project" value="TreeGrafter"/>
</dbReference>
<protein>
    <recommendedName>
        <fullName evidence="10">Solute carrier family 13 member 2</fullName>
    </recommendedName>
</protein>
<dbReference type="Proteomes" id="UP001460270">
    <property type="component" value="Unassembled WGS sequence"/>
</dbReference>
<keyword evidence="9" id="KW-1185">Reference proteome</keyword>
<evidence type="ECO:0008006" key="10">
    <source>
        <dbReference type="Google" id="ProtNLM"/>
    </source>
</evidence>
<dbReference type="EMBL" id="JBBPFD010000005">
    <property type="protein sequence ID" value="KAK7925775.1"/>
    <property type="molecule type" value="Genomic_DNA"/>
</dbReference>
<evidence type="ECO:0000313" key="9">
    <source>
        <dbReference type="Proteomes" id="UP001460270"/>
    </source>
</evidence>
<feature type="transmembrane region" description="Helical" evidence="7">
    <location>
        <begin position="115"/>
        <end position="137"/>
    </location>
</feature>
<sequence length="549" mass="61515">MNLKWFWYHRNFFIILLTPILLLPLPLVIPGKEARCGYAIILMALYWCTECLPLAVTALLPVVLFPMMNIMEADKVSIEYLKDSNMLFIGGLLVAIAVEHWNLHKRIALRVLLLVGVRPSLLMMGFMIVSSFLSMWISNTATTAMMLPIAHAVLQQLRATEARADEIEERGRAEDNPAFELQETRMNGVVTKKQLDVIQEEQRYNESERQTQREARSKEREAKYDLLTKGMSLSVCYSASIGGTATLTGTTPNLILQGQMNQLFPDNGGIINFASWFGFAFPNMILMLIFSYMWLQFMFLGLNLKKSFGCGEKNERDREAYAVMREEYRKLGSMSFAEIMVLVIFVLLVLLWFTREPGFIPGWATVLFNKEKTYVSDGTVAILMSMLFSWCRPDCPDVEDTASTRLVSGLSLWLGESLAPLQKIPPFAISLLLCLLVATFTECSSNTATTTLFLPILGSMASAIRLHPLYIMLPCTIAASLAFMLPVATPPNAIAFSFGNLKVLDMVRAGFMLNIIGILCINLGINTWGYAMFGMGTFQIGPIPQPNPE</sequence>
<keyword evidence="4 7" id="KW-1133">Transmembrane helix</keyword>
<dbReference type="GO" id="GO:0071285">
    <property type="term" value="P:cellular response to lithium ion"/>
    <property type="evidence" value="ECO:0007669"/>
    <property type="project" value="TreeGrafter"/>
</dbReference>
<feature type="transmembrane region" description="Helical" evidence="7">
    <location>
        <begin position="469"/>
        <end position="489"/>
    </location>
</feature>
<keyword evidence="6" id="KW-0915">Sodium</keyword>
<evidence type="ECO:0000256" key="5">
    <source>
        <dbReference type="ARBA" id="ARBA00023136"/>
    </source>
</evidence>
<feature type="transmembrane region" description="Helical" evidence="7">
    <location>
        <begin position="273"/>
        <end position="295"/>
    </location>
</feature>
<dbReference type="PANTHER" id="PTHR10283">
    <property type="entry name" value="SOLUTE CARRIER FAMILY 13 MEMBER"/>
    <property type="match status" value="1"/>
</dbReference>
<feature type="transmembrane region" description="Helical" evidence="7">
    <location>
        <begin position="509"/>
        <end position="531"/>
    </location>
</feature>
<dbReference type="GO" id="GO:0005886">
    <property type="term" value="C:plasma membrane"/>
    <property type="evidence" value="ECO:0007669"/>
    <property type="project" value="TreeGrafter"/>
</dbReference>
<dbReference type="InterPro" id="IPR001898">
    <property type="entry name" value="SLC13A/DASS"/>
</dbReference>
<evidence type="ECO:0000256" key="2">
    <source>
        <dbReference type="ARBA" id="ARBA00006772"/>
    </source>
</evidence>
<organism evidence="8 9">
    <name type="scientific">Mugilogobius chulae</name>
    <name type="common">yellowstripe goby</name>
    <dbReference type="NCBI Taxonomy" id="88201"/>
    <lineage>
        <taxon>Eukaryota</taxon>
        <taxon>Metazoa</taxon>
        <taxon>Chordata</taxon>
        <taxon>Craniata</taxon>
        <taxon>Vertebrata</taxon>
        <taxon>Euteleostomi</taxon>
        <taxon>Actinopterygii</taxon>
        <taxon>Neopterygii</taxon>
        <taxon>Teleostei</taxon>
        <taxon>Neoteleostei</taxon>
        <taxon>Acanthomorphata</taxon>
        <taxon>Gobiaria</taxon>
        <taxon>Gobiiformes</taxon>
        <taxon>Gobioidei</taxon>
        <taxon>Gobiidae</taxon>
        <taxon>Gobionellinae</taxon>
        <taxon>Mugilogobius</taxon>
    </lineage>
</organism>
<dbReference type="GO" id="GO:0015139">
    <property type="term" value="F:alpha-ketoglutarate transmembrane transporter activity"/>
    <property type="evidence" value="ECO:0007669"/>
    <property type="project" value="TreeGrafter"/>
</dbReference>
<feature type="transmembrane region" description="Helical" evidence="7">
    <location>
        <begin position="427"/>
        <end position="457"/>
    </location>
</feature>
<accession>A0AAW0PQR6</accession>
<evidence type="ECO:0000256" key="3">
    <source>
        <dbReference type="ARBA" id="ARBA00022692"/>
    </source>
</evidence>
<dbReference type="Pfam" id="PF00939">
    <property type="entry name" value="Na_sulph_symp"/>
    <property type="match status" value="2"/>
</dbReference>
<dbReference type="GO" id="GO:0015138">
    <property type="term" value="F:fumarate transmembrane transporter activity"/>
    <property type="evidence" value="ECO:0007669"/>
    <property type="project" value="TreeGrafter"/>
</dbReference>
<evidence type="ECO:0000256" key="6">
    <source>
        <dbReference type="ARBA" id="ARBA00023201"/>
    </source>
</evidence>
<proteinExistence type="inferred from homology"/>
<evidence type="ECO:0000313" key="8">
    <source>
        <dbReference type="EMBL" id="KAK7925775.1"/>
    </source>
</evidence>
<keyword evidence="6" id="KW-0739">Sodium transport</keyword>
<keyword evidence="6" id="KW-0813">Transport</keyword>
<name>A0AAW0PQR6_9GOBI</name>
<dbReference type="PANTHER" id="PTHR10283:SF82">
    <property type="entry name" value="SOLUTE CARRIER FAMILY 13 MEMBER 2"/>
    <property type="match status" value="1"/>
</dbReference>
<feature type="transmembrane region" description="Helical" evidence="7">
    <location>
        <begin position="41"/>
        <end position="65"/>
    </location>
</feature>
<dbReference type="AlphaFoldDB" id="A0AAW0PQR6"/>
<keyword evidence="3 7" id="KW-0812">Transmembrane</keyword>
<reference evidence="9" key="1">
    <citation type="submission" date="2024-04" db="EMBL/GenBank/DDBJ databases">
        <title>Salinicola lusitanus LLJ914,a marine bacterium isolated from the Okinawa Trough.</title>
        <authorList>
            <person name="Li J."/>
        </authorList>
    </citation>
    <scope>NUCLEOTIDE SEQUENCE [LARGE SCALE GENOMIC DNA]</scope>
</reference>
<keyword evidence="6" id="KW-0406">Ion transport</keyword>
<dbReference type="GO" id="GO:0017153">
    <property type="term" value="F:sodium:dicarboxylate symporter activity"/>
    <property type="evidence" value="ECO:0007669"/>
    <property type="project" value="TreeGrafter"/>
</dbReference>
<evidence type="ECO:0000256" key="1">
    <source>
        <dbReference type="ARBA" id="ARBA00004141"/>
    </source>
</evidence>
<feature type="transmembrane region" description="Helical" evidence="7">
    <location>
        <begin position="85"/>
        <end position="103"/>
    </location>
</feature>
<dbReference type="CDD" id="cd01115">
    <property type="entry name" value="SLC13_permease"/>
    <property type="match status" value="1"/>
</dbReference>